<reference evidence="3" key="1">
    <citation type="submission" date="2018-05" db="EMBL/GenBank/DDBJ databases">
        <authorList>
            <person name="Lanie J.A."/>
            <person name="Ng W.-L."/>
            <person name="Kazmierczak K.M."/>
            <person name="Andrzejewski T.M."/>
            <person name="Davidsen T.M."/>
            <person name="Wayne K.J."/>
            <person name="Tettelin H."/>
            <person name="Glass J.I."/>
            <person name="Rusch D."/>
            <person name="Podicherti R."/>
            <person name="Tsui H.-C.T."/>
            <person name="Winkler M.E."/>
        </authorList>
    </citation>
    <scope>NUCLEOTIDE SEQUENCE</scope>
</reference>
<gene>
    <name evidence="3" type="ORF">METZ01_LOCUS95976</name>
</gene>
<dbReference type="InterPro" id="IPR019920">
    <property type="entry name" value="F420-binding_dom_put"/>
</dbReference>
<dbReference type="Pfam" id="PF01243">
    <property type="entry name" value="PNPOx_N"/>
    <property type="match status" value="1"/>
</dbReference>
<dbReference type="SUPFAM" id="SSF50475">
    <property type="entry name" value="FMN-binding split barrel"/>
    <property type="match status" value="1"/>
</dbReference>
<keyword evidence="1" id="KW-0560">Oxidoreductase</keyword>
<dbReference type="Gene3D" id="2.30.110.10">
    <property type="entry name" value="Electron Transport, Fmn-binding Protein, Chain A"/>
    <property type="match status" value="1"/>
</dbReference>
<name>A0A381VS25_9ZZZZ</name>
<dbReference type="GO" id="GO:0005829">
    <property type="term" value="C:cytosol"/>
    <property type="evidence" value="ECO:0007669"/>
    <property type="project" value="TreeGrafter"/>
</dbReference>
<dbReference type="GO" id="GO:0016627">
    <property type="term" value="F:oxidoreductase activity, acting on the CH-CH group of donors"/>
    <property type="evidence" value="ECO:0007669"/>
    <property type="project" value="TreeGrafter"/>
</dbReference>
<accession>A0A381VS25</accession>
<sequence>MPMPFDMEKLFSEANIAILATVDRKNRPHGMPVWYIYQDGIFVMSASRTSQKVKNIERTGNATLVIDRRKTPYHAAMIRGRVEIGPTPDQNWRLRLATRYLGAKRGKAYVSNGSGGDSVTINLRPDDIIEYRGVTGGD</sequence>
<dbReference type="GO" id="GO:0070967">
    <property type="term" value="F:coenzyme F420 binding"/>
    <property type="evidence" value="ECO:0007669"/>
    <property type="project" value="TreeGrafter"/>
</dbReference>
<evidence type="ECO:0000259" key="2">
    <source>
        <dbReference type="Pfam" id="PF01243"/>
    </source>
</evidence>
<feature type="domain" description="Pyridoxamine 5'-phosphate oxidase N-terminal" evidence="2">
    <location>
        <begin position="7"/>
        <end position="100"/>
    </location>
</feature>
<dbReference type="EMBL" id="UINC01009624">
    <property type="protein sequence ID" value="SVA43122.1"/>
    <property type="molecule type" value="Genomic_DNA"/>
</dbReference>
<proteinExistence type="predicted"/>
<dbReference type="NCBIfam" id="TIGR03618">
    <property type="entry name" value="Rv1155_F420"/>
    <property type="match status" value="1"/>
</dbReference>
<protein>
    <recommendedName>
        <fullName evidence="2">Pyridoxamine 5'-phosphate oxidase N-terminal domain-containing protein</fullName>
    </recommendedName>
</protein>
<dbReference type="PANTHER" id="PTHR35176:SF6">
    <property type="entry name" value="HEME OXYGENASE HI_0854-RELATED"/>
    <property type="match status" value="1"/>
</dbReference>
<dbReference type="InterPro" id="IPR052019">
    <property type="entry name" value="F420H2_bilvrd_red/Heme_oxyg"/>
</dbReference>
<dbReference type="InterPro" id="IPR011576">
    <property type="entry name" value="Pyridox_Oxase_N"/>
</dbReference>
<evidence type="ECO:0000256" key="1">
    <source>
        <dbReference type="ARBA" id="ARBA00023002"/>
    </source>
</evidence>
<organism evidence="3">
    <name type="scientific">marine metagenome</name>
    <dbReference type="NCBI Taxonomy" id="408172"/>
    <lineage>
        <taxon>unclassified sequences</taxon>
        <taxon>metagenomes</taxon>
        <taxon>ecological metagenomes</taxon>
    </lineage>
</organism>
<dbReference type="PANTHER" id="PTHR35176">
    <property type="entry name" value="HEME OXYGENASE HI_0854-RELATED"/>
    <property type="match status" value="1"/>
</dbReference>
<dbReference type="AlphaFoldDB" id="A0A381VS25"/>
<dbReference type="InterPro" id="IPR012349">
    <property type="entry name" value="Split_barrel_FMN-bd"/>
</dbReference>
<evidence type="ECO:0000313" key="3">
    <source>
        <dbReference type="EMBL" id="SVA43122.1"/>
    </source>
</evidence>